<evidence type="ECO:0000313" key="1">
    <source>
        <dbReference type="EMBL" id="MBC5768792.1"/>
    </source>
</evidence>
<organism evidence="1 2">
    <name type="scientific">Dysosmobacter segnis</name>
    <dbReference type="NCBI Taxonomy" id="2763042"/>
    <lineage>
        <taxon>Bacteria</taxon>
        <taxon>Bacillati</taxon>
        <taxon>Bacillota</taxon>
        <taxon>Clostridia</taxon>
        <taxon>Eubacteriales</taxon>
        <taxon>Oscillospiraceae</taxon>
        <taxon>Dysosmobacter</taxon>
    </lineage>
</organism>
<reference evidence="1" key="1">
    <citation type="submission" date="2020-08" db="EMBL/GenBank/DDBJ databases">
        <title>Genome public.</title>
        <authorList>
            <person name="Liu C."/>
            <person name="Sun Q."/>
        </authorList>
    </citation>
    <scope>NUCLEOTIDE SEQUENCE</scope>
    <source>
        <strain evidence="1">BX15</strain>
    </source>
</reference>
<keyword evidence="2" id="KW-1185">Reference proteome</keyword>
<dbReference type="EMBL" id="JACOQI010000001">
    <property type="protein sequence ID" value="MBC5768792.1"/>
    <property type="molecule type" value="Genomic_DNA"/>
</dbReference>
<comment type="caution">
    <text evidence="1">The sequence shown here is derived from an EMBL/GenBank/DDBJ whole genome shotgun (WGS) entry which is preliminary data.</text>
</comment>
<dbReference type="AlphaFoldDB" id="A0A923MDM4"/>
<accession>A0A923MDM4</accession>
<name>A0A923MDM4_9FIRM</name>
<evidence type="ECO:0000313" key="2">
    <source>
        <dbReference type="Proteomes" id="UP000620327"/>
    </source>
</evidence>
<proteinExistence type="predicted"/>
<dbReference type="Proteomes" id="UP000620327">
    <property type="component" value="Unassembled WGS sequence"/>
</dbReference>
<protein>
    <submittedName>
        <fullName evidence="1">Uncharacterized protein</fullName>
    </submittedName>
</protein>
<sequence>MQVARLTPTEESELVNEVHINTAEIPDFVRDNLAAATLDLIHGILRQPGGREALDAKTAARRAGRSAK</sequence>
<dbReference type="RefSeq" id="WP_187013202.1">
    <property type="nucleotide sequence ID" value="NZ_JACOQI010000001.1"/>
</dbReference>
<gene>
    <name evidence="1" type="ORF">H8Z83_00290</name>
</gene>